<dbReference type="PROSITE" id="PS00653">
    <property type="entry name" value="GLYCOSYL_HYDROL_F1_2"/>
    <property type="match status" value="1"/>
</dbReference>
<dbReference type="PANTHER" id="PTHR10353">
    <property type="entry name" value="GLYCOSYL HYDROLASE"/>
    <property type="match status" value="1"/>
</dbReference>
<keyword evidence="3 6" id="KW-0326">Glycosidase</keyword>
<protein>
    <submittedName>
        <fullName evidence="7">6-phospho-beta-glucosidase</fullName>
        <ecNumber evidence="7">3.2.1.86</ecNumber>
    </submittedName>
</protein>
<reference evidence="7 8" key="1">
    <citation type="submission" date="2018-06" db="EMBL/GenBank/DDBJ databases">
        <authorList>
            <consortium name="Pathogen Informatics"/>
            <person name="Doyle S."/>
        </authorList>
    </citation>
    <scope>NUCLEOTIDE SEQUENCE [LARGE SCALE GENOMIC DNA]</scope>
    <source>
        <strain evidence="7 8">NCTC8129</strain>
    </source>
</reference>
<feature type="active site" description="Nucleophile" evidence="4">
    <location>
        <position position="351"/>
    </location>
</feature>
<dbReference type="SUPFAM" id="SSF51445">
    <property type="entry name" value="(Trans)glycosidases"/>
    <property type="match status" value="1"/>
</dbReference>
<keyword evidence="2 6" id="KW-0378">Hydrolase</keyword>
<evidence type="ECO:0000256" key="4">
    <source>
        <dbReference type="PROSITE-ProRule" id="PRU10055"/>
    </source>
</evidence>
<evidence type="ECO:0000256" key="3">
    <source>
        <dbReference type="ARBA" id="ARBA00023295"/>
    </source>
</evidence>
<evidence type="ECO:0000313" key="7">
    <source>
        <dbReference type="EMBL" id="STP29468.1"/>
    </source>
</evidence>
<evidence type="ECO:0000256" key="6">
    <source>
        <dbReference type="RuleBase" id="RU004468"/>
    </source>
</evidence>
<dbReference type="Pfam" id="PF00232">
    <property type="entry name" value="Glyco_hydro_1"/>
    <property type="match status" value="1"/>
</dbReference>
<dbReference type="PROSITE" id="PS00572">
    <property type="entry name" value="GLYCOSYL_HYDROL_F1_1"/>
    <property type="match status" value="1"/>
</dbReference>
<evidence type="ECO:0000256" key="1">
    <source>
        <dbReference type="ARBA" id="ARBA00010838"/>
    </source>
</evidence>
<sequence>MRDDFLWGASTSAYQVEGAWSADGKAPSVQDVKEISEGTTDFKVAIDHYHRFKEDVKLFKELGLKAYRFSISWSRVLPNGQVNEAGLAFYENLIDELIMQGIEPIVTVFHFDLPVYMAEKGGWENRETITEFASYCTLLFERFSHKVRYWQTINEQNVMALAGSVIGTSNKTMKEKFQENHHMLVAQALVTKNFHERAYPGKIGPAPNIASVYPASDQPEDQLAALYMSALRNWLFLDVAVFGVYNHNAWHLLETIGAAPEVTEEDQEILAAGTCDYIAFNYYNTMIVSAYYEKENKVDQQSGFGIPGFFQATENTHLPLTEFGWPIDPEGFRFTLNEIYSRYRLPLLITENGIGAKDTLTPDGHIHDEYRIDYLRQHIEQMELAVQDGVEIIGYCPWSAIDLISTHEGIEKRYGFIYVNRTETELLDLARYKKDSFYWYQEVIKNNGL</sequence>
<dbReference type="GO" id="GO:0005829">
    <property type="term" value="C:cytosol"/>
    <property type="evidence" value="ECO:0007669"/>
    <property type="project" value="TreeGrafter"/>
</dbReference>
<dbReference type="PRINTS" id="PR00131">
    <property type="entry name" value="GLHYDRLASE1"/>
</dbReference>
<dbReference type="InterPro" id="IPR001360">
    <property type="entry name" value="Glyco_hydro_1"/>
</dbReference>
<gene>
    <name evidence="7" type="primary">bglC</name>
    <name evidence="7" type="ORF">NCTC8129_01666</name>
</gene>
<dbReference type="RefSeq" id="WP_115235242.1">
    <property type="nucleotide sequence ID" value="NZ_UGIF01000002.1"/>
</dbReference>
<accession>A0A377KJT5</accession>
<dbReference type="InterPro" id="IPR018120">
    <property type="entry name" value="Glyco_hydro_1_AS"/>
</dbReference>
<evidence type="ECO:0000256" key="5">
    <source>
        <dbReference type="RuleBase" id="RU003690"/>
    </source>
</evidence>
<evidence type="ECO:0000313" key="8">
    <source>
        <dbReference type="Proteomes" id="UP000254070"/>
    </source>
</evidence>
<dbReference type="InterPro" id="IPR017853">
    <property type="entry name" value="GH"/>
</dbReference>
<dbReference type="PANTHER" id="PTHR10353:SF136">
    <property type="entry name" value="ARYL-PHOSPHO-BETA-D-GLUCOSIDASE BGLC"/>
    <property type="match status" value="1"/>
</dbReference>
<name>A0A377KJT5_9ENTE</name>
<dbReference type="FunFam" id="3.20.20.80:FF:000004">
    <property type="entry name" value="Beta-glucosidase 6-phospho-beta-glucosidase"/>
    <property type="match status" value="1"/>
</dbReference>
<dbReference type="AlphaFoldDB" id="A0A377KJT5"/>
<dbReference type="Proteomes" id="UP000254070">
    <property type="component" value="Unassembled WGS sequence"/>
</dbReference>
<dbReference type="EC" id="3.2.1.86" evidence="7"/>
<dbReference type="EMBL" id="UGIF01000002">
    <property type="protein sequence ID" value="STP29468.1"/>
    <property type="molecule type" value="Genomic_DNA"/>
</dbReference>
<dbReference type="InterPro" id="IPR033132">
    <property type="entry name" value="GH_1_N_CS"/>
</dbReference>
<dbReference type="Gene3D" id="3.20.20.80">
    <property type="entry name" value="Glycosidases"/>
    <property type="match status" value="1"/>
</dbReference>
<organism evidence="7 8">
    <name type="scientific">Enterococcus durans</name>
    <dbReference type="NCBI Taxonomy" id="53345"/>
    <lineage>
        <taxon>Bacteria</taxon>
        <taxon>Bacillati</taxon>
        <taxon>Bacillota</taxon>
        <taxon>Bacilli</taxon>
        <taxon>Lactobacillales</taxon>
        <taxon>Enterococcaceae</taxon>
        <taxon>Enterococcus</taxon>
    </lineage>
</organism>
<dbReference type="GO" id="GO:0016052">
    <property type="term" value="P:carbohydrate catabolic process"/>
    <property type="evidence" value="ECO:0007669"/>
    <property type="project" value="TreeGrafter"/>
</dbReference>
<comment type="similarity">
    <text evidence="1 5">Belongs to the glycosyl hydrolase 1 family.</text>
</comment>
<evidence type="ECO:0000256" key="2">
    <source>
        <dbReference type="ARBA" id="ARBA00022801"/>
    </source>
</evidence>
<proteinExistence type="inferred from homology"/>
<dbReference type="GO" id="GO:0008706">
    <property type="term" value="F:6-phospho-beta-glucosidase activity"/>
    <property type="evidence" value="ECO:0007669"/>
    <property type="project" value="UniProtKB-EC"/>
</dbReference>